<proteinExistence type="predicted"/>
<dbReference type="GO" id="GO:0036064">
    <property type="term" value="C:ciliary basal body"/>
    <property type="evidence" value="ECO:0007669"/>
    <property type="project" value="TreeGrafter"/>
</dbReference>
<feature type="region of interest" description="Disordered" evidence="3">
    <location>
        <begin position="360"/>
        <end position="412"/>
    </location>
</feature>
<dbReference type="GO" id="GO:0097542">
    <property type="term" value="C:ciliary tip"/>
    <property type="evidence" value="ECO:0007669"/>
    <property type="project" value="TreeGrafter"/>
</dbReference>
<feature type="coiled-coil region" evidence="2">
    <location>
        <begin position="187"/>
        <end position="255"/>
    </location>
</feature>
<dbReference type="OMA" id="MEREMYQ"/>
<reference evidence="5 6" key="1">
    <citation type="submission" date="2011-07" db="EMBL/GenBank/DDBJ databases">
        <authorList>
            <person name="Coyne R."/>
            <person name="Brami D."/>
            <person name="Johnson J."/>
            <person name="Hostetler J."/>
            <person name="Hannick L."/>
            <person name="Clark T."/>
            <person name="Cassidy-Hanley D."/>
            <person name="Inman J."/>
        </authorList>
    </citation>
    <scope>NUCLEOTIDE SEQUENCE [LARGE SCALE GENOMIC DNA]</scope>
    <source>
        <strain evidence="5 6">G5</strain>
    </source>
</reference>
<feature type="compositionally biased region" description="Acidic residues" evidence="3">
    <location>
        <begin position="360"/>
        <end position="376"/>
    </location>
</feature>
<dbReference type="RefSeq" id="XP_004023941.1">
    <property type="nucleotide sequence ID" value="XM_004023892.1"/>
</dbReference>
<dbReference type="AlphaFoldDB" id="G0R658"/>
<organism evidence="5 6">
    <name type="scientific">Ichthyophthirius multifiliis</name>
    <name type="common">White spot disease agent</name>
    <name type="synonym">Ich</name>
    <dbReference type="NCBI Taxonomy" id="5932"/>
    <lineage>
        <taxon>Eukaryota</taxon>
        <taxon>Sar</taxon>
        <taxon>Alveolata</taxon>
        <taxon>Ciliophora</taxon>
        <taxon>Intramacronucleata</taxon>
        <taxon>Oligohymenophorea</taxon>
        <taxon>Hymenostomatida</taxon>
        <taxon>Ophryoglenina</taxon>
        <taxon>Ichthyophthirius</taxon>
    </lineage>
</organism>
<feature type="domain" description="ODAD1 central coiled coil region" evidence="4">
    <location>
        <begin position="2"/>
        <end position="278"/>
    </location>
</feature>
<dbReference type="Pfam" id="PF21773">
    <property type="entry name" value="ODAD1_CC"/>
    <property type="match status" value="1"/>
</dbReference>
<accession>G0R658</accession>
<keyword evidence="1 2" id="KW-0175">Coiled coil</keyword>
<evidence type="ECO:0000256" key="1">
    <source>
        <dbReference type="ARBA" id="ARBA00023054"/>
    </source>
</evidence>
<feature type="coiled-coil region" evidence="2">
    <location>
        <begin position="18"/>
        <end position="119"/>
    </location>
</feature>
<gene>
    <name evidence="5" type="ORF">IMG5_202380</name>
</gene>
<dbReference type="Proteomes" id="UP000008983">
    <property type="component" value="Unassembled WGS sequence"/>
</dbReference>
<name>G0R658_ICHMU</name>
<evidence type="ECO:0000256" key="3">
    <source>
        <dbReference type="SAM" id="MobiDB-lite"/>
    </source>
</evidence>
<dbReference type="PANTHER" id="PTHR46518:SF1">
    <property type="entry name" value="OUTER DYNEIN ARM-DOCKING COMPLEX SUBUNIT 3"/>
    <property type="match status" value="1"/>
</dbReference>
<evidence type="ECO:0000313" key="6">
    <source>
        <dbReference type="Proteomes" id="UP000008983"/>
    </source>
</evidence>
<sequence>MRQIRILENRLDKVMIKFNEAQSIKKTYEQIVKRLKEERVGYDNQLAAIERSLKGKEHDFEELLLLAHDATHAKELASAELKKYNHKKANVQELRKAYIDEKKKAIEQREAVIQRIEKKDKDNEDRNQEKSQIYNLNENNQNKDQSNLQDTTFQKQKLLDYEEAFRKLYEATGVTDVNEIIQKFTTQDETSRSLNELKQEYTDKIEEQIKLRNEIKKSLNHIKYEGNDNPNRKQIDEIEKNVNNASNKCEKSKLKYDRVSKILVNVKAGIEHLYERLEFYRLEGKPNIIVTDETLVEGLAQITEKMKLIYQPVKNDPNYNPNDFKQTSKGVSNYINLNLLNKTGKIESISRNIRVKLPEKDEDEVSNDEMDDDIDVETTTKLKQKYQAQSKQDKQSKSKQKKQNSSNVQGRK</sequence>
<feature type="compositionally biased region" description="Low complexity" evidence="3">
    <location>
        <begin position="403"/>
        <end position="412"/>
    </location>
</feature>
<evidence type="ECO:0000259" key="4">
    <source>
        <dbReference type="Pfam" id="PF21773"/>
    </source>
</evidence>
<dbReference type="EMBL" id="GL984389">
    <property type="protein sequence ID" value="EGR27057.1"/>
    <property type="molecule type" value="Genomic_DNA"/>
</dbReference>
<dbReference type="PANTHER" id="PTHR46518">
    <property type="entry name" value="COILED-COIL DOMAIN-CONTAINING PROTEIN 151"/>
    <property type="match status" value="1"/>
</dbReference>
<dbReference type="GO" id="GO:0003341">
    <property type="term" value="P:cilium movement"/>
    <property type="evidence" value="ECO:0007669"/>
    <property type="project" value="InterPro"/>
</dbReference>
<dbReference type="eggNOG" id="ENOG502QR7A">
    <property type="taxonomic scope" value="Eukaryota"/>
</dbReference>
<dbReference type="GeneID" id="14903118"/>
<evidence type="ECO:0000313" key="5">
    <source>
        <dbReference type="EMBL" id="EGR27057.1"/>
    </source>
</evidence>
<dbReference type="InterPro" id="IPR049258">
    <property type="entry name" value="ODAD1_CC"/>
</dbReference>
<dbReference type="OrthoDB" id="10255247at2759"/>
<dbReference type="GO" id="GO:0036158">
    <property type="term" value="P:outer dynein arm assembly"/>
    <property type="evidence" value="ECO:0007669"/>
    <property type="project" value="InterPro"/>
</dbReference>
<evidence type="ECO:0000256" key="2">
    <source>
        <dbReference type="SAM" id="Coils"/>
    </source>
</evidence>
<dbReference type="InParanoid" id="G0R658"/>
<dbReference type="InterPro" id="IPR033192">
    <property type="entry name" value="ODAD3"/>
</dbReference>
<dbReference type="GO" id="GO:0035253">
    <property type="term" value="C:ciliary rootlet"/>
    <property type="evidence" value="ECO:0007669"/>
    <property type="project" value="TreeGrafter"/>
</dbReference>
<keyword evidence="6" id="KW-1185">Reference proteome</keyword>
<protein>
    <recommendedName>
        <fullName evidence="4">ODAD1 central coiled coil region domain-containing protein</fullName>
    </recommendedName>
</protein>
<dbReference type="STRING" id="857967.G0R658"/>